<dbReference type="InterPro" id="IPR011050">
    <property type="entry name" value="Pectin_lyase_fold/virulence"/>
</dbReference>
<dbReference type="InterPro" id="IPR006311">
    <property type="entry name" value="TAT_signal"/>
</dbReference>
<dbReference type="Pfam" id="PF13229">
    <property type="entry name" value="Beta_helix"/>
    <property type="match status" value="1"/>
</dbReference>
<dbReference type="SUPFAM" id="SSF51126">
    <property type="entry name" value="Pectin lyase-like"/>
    <property type="match status" value="1"/>
</dbReference>
<keyword evidence="3" id="KW-1185">Reference proteome</keyword>
<name>A0ABX2FFV1_9PSEU</name>
<dbReference type="Proteomes" id="UP000763557">
    <property type="component" value="Unassembled WGS sequence"/>
</dbReference>
<dbReference type="PROSITE" id="PS51318">
    <property type="entry name" value="TAT"/>
    <property type="match status" value="1"/>
</dbReference>
<reference evidence="2 3" key="1">
    <citation type="submission" date="2020-01" db="EMBL/GenBank/DDBJ databases">
        <title>Kibdelosporangium persica a novel Actinomycetes from a hot desert in Iran.</title>
        <authorList>
            <person name="Safaei N."/>
            <person name="Zaburannyi N."/>
            <person name="Mueller R."/>
            <person name="Wink J."/>
        </authorList>
    </citation>
    <scope>NUCLEOTIDE SEQUENCE [LARGE SCALE GENOMIC DNA]</scope>
    <source>
        <strain evidence="2 3">4NS15</strain>
    </source>
</reference>
<dbReference type="Gene3D" id="2.160.20.10">
    <property type="entry name" value="Single-stranded right-handed beta-helix, Pectin lyase-like"/>
    <property type="match status" value="1"/>
</dbReference>
<dbReference type="InterPro" id="IPR039448">
    <property type="entry name" value="Beta_helix"/>
</dbReference>
<feature type="domain" description="Right handed beta helix" evidence="1">
    <location>
        <begin position="160"/>
        <end position="322"/>
    </location>
</feature>
<dbReference type="InterPro" id="IPR012334">
    <property type="entry name" value="Pectin_lyas_fold"/>
</dbReference>
<organism evidence="2 3">
    <name type="scientific">Kibdelosporangium persicum</name>
    <dbReference type="NCBI Taxonomy" id="2698649"/>
    <lineage>
        <taxon>Bacteria</taxon>
        <taxon>Bacillati</taxon>
        <taxon>Actinomycetota</taxon>
        <taxon>Actinomycetes</taxon>
        <taxon>Pseudonocardiales</taxon>
        <taxon>Pseudonocardiaceae</taxon>
        <taxon>Kibdelosporangium</taxon>
    </lineage>
</organism>
<dbReference type="EMBL" id="JAAATY010000029">
    <property type="protein sequence ID" value="NRN69643.1"/>
    <property type="molecule type" value="Genomic_DNA"/>
</dbReference>
<gene>
    <name evidence="2" type="ORF">GC106_69000</name>
</gene>
<protein>
    <recommendedName>
        <fullName evidence="1">Right handed beta helix domain-containing protein</fullName>
    </recommendedName>
</protein>
<accession>A0ABX2FFV1</accession>
<comment type="caution">
    <text evidence="2">The sequence shown here is derived from an EMBL/GenBank/DDBJ whole genome shotgun (WGS) entry which is preliminary data.</text>
</comment>
<evidence type="ECO:0000313" key="3">
    <source>
        <dbReference type="Proteomes" id="UP000763557"/>
    </source>
</evidence>
<evidence type="ECO:0000313" key="2">
    <source>
        <dbReference type="EMBL" id="NRN69643.1"/>
    </source>
</evidence>
<sequence length="367" mass="39033">MTLLRELITARDTLGMADSGVNRRTLLGGTAIGLAGMAGAAGVASAEPAGAQATAMGPWTYVPPGESIKAALDTGARAVQLGDGDYRISEPLVLPSGATIRGLGRRTRLLATTTMTTVIAIGNGGPVESVHVADLLIECDGKASTGIDLNVVGTTGNYYWEPDSICRLDNLRIYQPVLDGVQYRGEDTQSCVSSRIRVRDAGRYGYHIQAPDNWWIACEATTSKQTGSSAGFGVFGANNFFQSCKAWYCRDYGFHVRGVRNKFIGCEAQDTRSHGWYIEWGRNVYTGCSADSASFYDVGGTAAAADGFYVVDGGDTSMVGCQAFDRKADGHAPQQRYGFNVPASMITNGQLVGHSGYDNVSGLVNRR</sequence>
<proteinExistence type="predicted"/>
<evidence type="ECO:0000259" key="1">
    <source>
        <dbReference type="Pfam" id="PF13229"/>
    </source>
</evidence>